<reference evidence="3" key="1">
    <citation type="submission" date="2021-10" db="EMBL/GenBank/DDBJ databases">
        <title>Tropical sea cucumber genome reveals ecological adaptation and Cuvierian tubules defense mechanism.</title>
        <authorList>
            <person name="Chen T."/>
        </authorList>
    </citation>
    <scope>NUCLEOTIDE SEQUENCE</scope>
    <source>
        <strain evidence="3">Nanhai2018</strain>
        <tissue evidence="3">Muscle</tissue>
    </source>
</reference>
<dbReference type="PANTHER" id="PTHR22306">
    <property type="entry name" value="CHROMOSOME 7 OPEN READING FRAME 50"/>
    <property type="match status" value="1"/>
</dbReference>
<dbReference type="Pfam" id="PF10180">
    <property type="entry name" value="WKF"/>
    <property type="match status" value="1"/>
</dbReference>
<dbReference type="Proteomes" id="UP001152320">
    <property type="component" value="Chromosome 8"/>
</dbReference>
<name>A0A9Q1H956_HOLLE</name>
<dbReference type="PANTHER" id="PTHR22306:SF2">
    <property type="entry name" value="CHROMOSOME 7 OPEN READING FRAME 50"/>
    <property type="match status" value="1"/>
</dbReference>
<feature type="region of interest" description="Disordered" evidence="1">
    <location>
        <begin position="211"/>
        <end position="234"/>
    </location>
</feature>
<evidence type="ECO:0000313" key="3">
    <source>
        <dbReference type="EMBL" id="KAJ8037245.1"/>
    </source>
</evidence>
<dbReference type="InterPro" id="IPR019327">
    <property type="entry name" value="WKF"/>
</dbReference>
<feature type="compositionally biased region" description="Basic and acidic residues" evidence="1">
    <location>
        <begin position="120"/>
        <end position="129"/>
    </location>
</feature>
<dbReference type="OrthoDB" id="10261563at2759"/>
<dbReference type="EMBL" id="JAIZAY010000008">
    <property type="protein sequence ID" value="KAJ8037245.1"/>
    <property type="molecule type" value="Genomic_DNA"/>
</dbReference>
<evidence type="ECO:0000256" key="1">
    <source>
        <dbReference type="SAM" id="MobiDB-lite"/>
    </source>
</evidence>
<sequence>MTVPSHDTGEVWGKKEKKKKRKDNVDVSQAISPQVTSKTDSAPKSGKKRKGDAKGDTIQTPKKAKDSVELSKSTKSEGTPQKTTEQASQKKKTNLKKKKKQMQKKKKKDDDSEEEEEAETSEKMEEKKSQKVAPQENMKLALDYLRLWENDRSNWRFQKIRQVWLLQNMYNSKKVPDKEFDILLKYLEKLEGKAKVLTIQKSEELMETLTAEMEKKENQEDEGEEEEDEETKSKRYYEVKKMKKQWNRAKQILQILT</sequence>
<feature type="compositionally biased region" description="Acidic residues" evidence="1">
    <location>
        <begin position="219"/>
        <end position="230"/>
    </location>
</feature>
<feature type="region of interest" description="Disordered" evidence="1">
    <location>
        <begin position="1"/>
        <end position="136"/>
    </location>
</feature>
<evidence type="ECO:0000313" key="4">
    <source>
        <dbReference type="Proteomes" id="UP001152320"/>
    </source>
</evidence>
<accession>A0A9Q1H956</accession>
<feature type="compositionally biased region" description="Basic and acidic residues" evidence="1">
    <location>
        <begin position="63"/>
        <end position="75"/>
    </location>
</feature>
<keyword evidence="4" id="KW-1185">Reference proteome</keyword>
<feature type="compositionally biased region" description="Polar residues" evidence="1">
    <location>
        <begin position="76"/>
        <end position="87"/>
    </location>
</feature>
<comment type="caution">
    <text evidence="3">The sequence shown here is derived from an EMBL/GenBank/DDBJ whole genome shotgun (WGS) entry which is preliminary data.</text>
</comment>
<feature type="domain" description="WKF" evidence="2">
    <location>
        <begin position="143"/>
        <end position="204"/>
    </location>
</feature>
<organism evidence="3 4">
    <name type="scientific">Holothuria leucospilota</name>
    <name type="common">Black long sea cucumber</name>
    <name type="synonym">Mertensiothuria leucospilota</name>
    <dbReference type="NCBI Taxonomy" id="206669"/>
    <lineage>
        <taxon>Eukaryota</taxon>
        <taxon>Metazoa</taxon>
        <taxon>Echinodermata</taxon>
        <taxon>Eleutherozoa</taxon>
        <taxon>Echinozoa</taxon>
        <taxon>Holothuroidea</taxon>
        <taxon>Aspidochirotacea</taxon>
        <taxon>Aspidochirotida</taxon>
        <taxon>Holothuriidae</taxon>
        <taxon>Holothuria</taxon>
    </lineage>
</organism>
<protein>
    <recommendedName>
        <fullName evidence="2">WKF domain-containing protein</fullName>
    </recommendedName>
</protein>
<feature type="compositionally biased region" description="Basic residues" evidence="1">
    <location>
        <begin position="89"/>
        <end position="107"/>
    </location>
</feature>
<proteinExistence type="predicted"/>
<feature type="compositionally biased region" description="Polar residues" evidence="1">
    <location>
        <begin position="26"/>
        <end position="42"/>
    </location>
</feature>
<evidence type="ECO:0000259" key="2">
    <source>
        <dbReference type="Pfam" id="PF10180"/>
    </source>
</evidence>
<gene>
    <name evidence="3" type="ORF">HOLleu_18015</name>
</gene>
<dbReference type="AlphaFoldDB" id="A0A9Q1H956"/>